<feature type="region of interest" description="Disordered" evidence="1">
    <location>
        <begin position="107"/>
        <end position="159"/>
    </location>
</feature>
<reference evidence="3 4" key="1">
    <citation type="submission" date="2024-01" db="EMBL/GenBank/DDBJ databases">
        <title>Sphingobacterium tenebrionis sp. nov., a novel endophyte isolated from tenebrio molitor intestines.</title>
        <authorList>
            <person name="Zhang C."/>
        </authorList>
    </citation>
    <scope>NUCLEOTIDE SEQUENCE [LARGE SCALE GENOMIC DNA]</scope>
    <source>
        <strain evidence="3 4">PU5-4</strain>
    </source>
</reference>
<dbReference type="EMBL" id="JAYLLN010000031">
    <property type="protein sequence ID" value="MEI5985674.1"/>
    <property type="molecule type" value="Genomic_DNA"/>
</dbReference>
<keyword evidence="4" id="KW-1185">Reference proteome</keyword>
<evidence type="ECO:0000256" key="1">
    <source>
        <dbReference type="SAM" id="MobiDB-lite"/>
    </source>
</evidence>
<keyword evidence="2" id="KW-1133">Transmembrane helix</keyword>
<keyword evidence="2" id="KW-0812">Transmembrane</keyword>
<name>A0ABU8I7H5_9SPHI</name>
<evidence type="ECO:0000313" key="3">
    <source>
        <dbReference type="EMBL" id="MEI5985674.1"/>
    </source>
</evidence>
<protein>
    <submittedName>
        <fullName evidence="3">Uncharacterized protein</fullName>
    </submittedName>
</protein>
<sequence length="234" mass="26898">MRNEELDRLKAKYWAGETSLQEERRLKELEGDGYFQSLKDSPETMDWNFEDFSEKLEESVVQPEEFAEKNRETNRPIIKRLFPLLAVAASLLIAFFVVNRFQDQEQENRDRIAQVPTTEKETVQPLERETVQPIDSEQVQQVEKESTMQSSPKGTTKGTDTRLANKVKQIAKPKTQAAIEEATEEEMYVEVNGVRIYDEEKALAVTEAAIQLATTNLKAGMKGIEKVKYLHIEI</sequence>
<comment type="caution">
    <text evidence="3">The sequence shown here is derived from an EMBL/GenBank/DDBJ whole genome shotgun (WGS) entry which is preliminary data.</text>
</comment>
<dbReference type="Proteomes" id="UP001363035">
    <property type="component" value="Unassembled WGS sequence"/>
</dbReference>
<feature type="compositionally biased region" description="Polar residues" evidence="1">
    <location>
        <begin position="133"/>
        <end position="158"/>
    </location>
</feature>
<feature type="transmembrane region" description="Helical" evidence="2">
    <location>
        <begin position="81"/>
        <end position="98"/>
    </location>
</feature>
<organism evidence="3 4">
    <name type="scientific">Sphingobacterium tenebrionis</name>
    <dbReference type="NCBI Taxonomy" id="3111775"/>
    <lineage>
        <taxon>Bacteria</taxon>
        <taxon>Pseudomonadati</taxon>
        <taxon>Bacteroidota</taxon>
        <taxon>Sphingobacteriia</taxon>
        <taxon>Sphingobacteriales</taxon>
        <taxon>Sphingobacteriaceae</taxon>
        <taxon>Sphingobacterium</taxon>
    </lineage>
</organism>
<feature type="compositionally biased region" description="Basic and acidic residues" evidence="1">
    <location>
        <begin position="107"/>
        <end position="130"/>
    </location>
</feature>
<evidence type="ECO:0000256" key="2">
    <source>
        <dbReference type="SAM" id="Phobius"/>
    </source>
</evidence>
<proteinExistence type="predicted"/>
<accession>A0ABU8I7H5</accession>
<keyword evidence="2" id="KW-0472">Membrane</keyword>
<gene>
    <name evidence="3" type="ORF">VJ786_12260</name>
</gene>
<dbReference type="RefSeq" id="WP_134777066.1">
    <property type="nucleotide sequence ID" value="NZ_JAYLLN010000031.1"/>
</dbReference>
<evidence type="ECO:0000313" key="4">
    <source>
        <dbReference type="Proteomes" id="UP001363035"/>
    </source>
</evidence>